<proteinExistence type="predicted"/>
<dbReference type="PhylomeDB" id="A7SQU1"/>
<evidence type="ECO:0000259" key="11">
    <source>
        <dbReference type="Pfam" id="PF10497"/>
    </source>
</evidence>
<keyword evidence="13" id="KW-1185">Reference proteome</keyword>
<protein>
    <recommendedName>
        <fullName evidence="11">Zinc-finger domain-containing protein</fullName>
    </recommendedName>
</protein>
<evidence type="ECO:0000313" key="12">
    <source>
        <dbReference type="EMBL" id="EDO33918.1"/>
    </source>
</evidence>
<dbReference type="EMBL" id="DS469751">
    <property type="protein sequence ID" value="EDO33918.1"/>
    <property type="molecule type" value="Genomic_DNA"/>
</dbReference>
<keyword evidence="4" id="KW-1017">Isopeptide bond</keyword>
<comment type="subcellular location">
    <subcellularLocation>
        <location evidence="2">Cytoplasm</location>
    </subcellularLocation>
    <subcellularLocation>
        <location evidence="1">Nucleus</location>
    </subcellularLocation>
</comment>
<dbReference type="GO" id="GO:0006355">
    <property type="term" value="P:regulation of DNA-templated transcription"/>
    <property type="evidence" value="ECO:0007669"/>
    <property type="project" value="InterPro"/>
</dbReference>
<evidence type="ECO:0000256" key="6">
    <source>
        <dbReference type="ARBA" id="ARBA00022843"/>
    </source>
</evidence>
<feature type="domain" description="Zinc-finger" evidence="11">
    <location>
        <begin position="57"/>
        <end position="155"/>
    </location>
</feature>
<keyword evidence="8" id="KW-0804">Transcription</keyword>
<dbReference type="OMA" id="SICRNRN"/>
<evidence type="ECO:0000256" key="2">
    <source>
        <dbReference type="ARBA" id="ARBA00004496"/>
    </source>
</evidence>
<dbReference type="eggNOG" id="ENOG502QQPE">
    <property type="taxonomic scope" value="Eukaryota"/>
</dbReference>
<organism evidence="12 13">
    <name type="scientific">Nematostella vectensis</name>
    <name type="common">Starlet sea anemone</name>
    <dbReference type="NCBI Taxonomy" id="45351"/>
    <lineage>
        <taxon>Eukaryota</taxon>
        <taxon>Metazoa</taxon>
        <taxon>Cnidaria</taxon>
        <taxon>Anthozoa</taxon>
        <taxon>Hexacorallia</taxon>
        <taxon>Actiniaria</taxon>
        <taxon>Edwardsiidae</taxon>
        <taxon>Nematostella</taxon>
    </lineage>
</organism>
<feature type="region of interest" description="Disordered" evidence="10">
    <location>
        <begin position="1"/>
        <end position="35"/>
    </location>
</feature>
<evidence type="ECO:0000313" key="13">
    <source>
        <dbReference type="Proteomes" id="UP000001593"/>
    </source>
</evidence>
<evidence type="ECO:0000256" key="8">
    <source>
        <dbReference type="ARBA" id="ARBA00023163"/>
    </source>
</evidence>
<dbReference type="AlphaFoldDB" id="A7SQU1"/>
<reference evidence="12 13" key="1">
    <citation type="journal article" date="2007" name="Science">
        <title>Sea anemone genome reveals ancestral eumetazoan gene repertoire and genomic organization.</title>
        <authorList>
            <person name="Putnam N.H."/>
            <person name="Srivastava M."/>
            <person name="Hellsten U."/>
            <person name="Dirks B."/>
            <person name="Chapman J."/>
            <person name="Salamov A."/>
            <person name="Terry A."/>
            <person name="Shapiro H."/>
            <person name="Lindquist E."/>
            <person name="Kapitonov V.V."/>
            <person name="Jurka J."/>
            <person name="Genikhovich G."/>
            <person name="Grigoriev I.V."/>
            <person name="Lucas S.M."/>
            <person name="Steele R.E."/>
            <person name="Finnerty J.R."/>
            <person name="Technau U."/>
            <person name="Martindale M.Q."/>
            <person name="Rokhsar D.S."/>
        </authorList>
    </citation>
    <scope>NUCLEOTIDE SEQUENCE [LARGE SCALE GENOMIC DNA]</scope>
    <source>
        <strain evidence="13">CH2 X CH6</strain>
    </source>
</reference>
<evidence type="ECO:0000256" key="3">
    <source>
        <dbReference type="ARBA" id="ARBA00022490"/>
    </source>
</evidence>
<evidence type="ECO:0000256" key="7">
    <source>
        <dbReference type="ARBA" id="ARBA00023015"/>
    </source>
</evidence>
<evidence type="ECO:0000256" key="1">
    <source>
        <dbReference type="ARBA" id="ARBA00004123"/>
    </source>
</evidence>
<keyword evidence="9" id="KW-0539">Nucleus</keyword>
<evidence type="ECO:0000256" key="5">
    <source>
        <dbReference type="ARBA" id="ARBA00022553"/>
    </source>
</evidence>
<dbReference type="InterPro" id="IPR040221">
    <property type="entry name" value="CDCA7/CDA7L"/>
</dbReference>
<dbReference type="HOGENOM" id="CLU_1880080_0_0_1"/>
<dbReference type="STRING" id="45351.A7SQU1"/>
<dbReference type="KEGG" id="nve:5505166"/>
<keyword evidence="6" id="KW-0832">Ubl conjugation</keyword>
<dbReference type="PANTHER" id="PTHR31169:SF8">
    <property type="entry name" value="ZINC-FINGER DOMAIN OF MONOAMINE-OXIDASE A REPRESSOR R1 PROTEIN"/>
    <property type="match status" value="1"/>
</dbReference>
<dbReference type="Pfam" id="PF10497">
    <property type="entry name" value="zf-4CXXC_R1"/>
    <property type="match status" value="1"/>
</dbReference>
<sequence length="157" mass="17951">MNRFKRRRSTDSFSNSSEPDSPRKTKQRRRAPVPRPLVEVTEADLVLVAERFADKRYDSINGTSCHQCRQKTDDLKTTCKSENCVGIRGQFCGPCLRNRYGEDAKEAIMNPQWVCPPCRGICNCSFCMKKRGRRCTGILIHLAREKGFEDVKAFLGD</sequence>
<accession>A7SQU1</accession>
<gene>
    <name evidence="12" type="ORF">NEMVEDRAFT_v1g215972</name>
</gene>
<dbReference type="OrthoDB" id="298344at2759"/>
<evidence type="ECO:0000256" key="4">
    <source>
        <dbReference type="ARBA" id="ARBA00022499"/>
    </source>
</evidence>
<dbReference type="InParanoid" id="A7SQU1"/>
<evidence type="ECO:0000256" key="10">
    <source>
        <dbReference type="SAM" id="MobiDB-lite"/>
    </source>
</evidence>
<keyword evidence="7" id="KW-0805">Transcription regulation</keyword>
<keyword evidence="5" id="KW-0597">Phosphoprotein</keyword>
<dbReference type="GO" id="GO:0005634">
    <property type="term" value="C:nucleus"/>
    <property type="evidence" value="ECO:0000318"/>
    <property type="project" value="GO_Central"/>
</dbReference>
<dbReference type="Proteomes" id="UP000001593">
    <property type="component" value="Unassembled WGS sequence"/>
</dbReference>
<evidence type="ECO:0000256" key="9">
    <source>
        <dbReference type="ARBA" id="ARBA00023242"/>
    </source>
</evidence>
<dbReference type="GO" id="GO:0005737">
    <property type="term" value="C:cytoplasm"/>
    <property type="evidence" value="ECO:0007669"/>
    <property type="project" value="UniProtKB-SubCell"/>
</dbReference>
<dbReference type="PANTHER" id="PTHR31169">
    <property type="entry name" value="OS05G0300700 PROTEIN"/>
    <property type="match status" value="1"/>
</dbReference>
<dbReference type="InterPro" id="IPR018866">
    <property type="entry name" value="Znf-4CXXC_R1"/>
</dbReference>
<name>A7SQU1_NEMVE</name>
<keyword evidence="3" id="KW-0963">Cytoplasm</keyword>